<proteinExistence type="predicted"/>
<accession>A0A3M8SRF4</accession>
<name>A0A3M8SRF4_9GAMM</name>
<sequence length="124" mass="12730">MPIVLNALLLASLVGCATGTSGGATDGSPRALVIDQPVAIEGVVTRVDTSPMAYDGNALVVLTSQAHGTVTVHLPARRNLCKAQGMDLLDTLQAGDRLRVDGTATGPGEVSVCLEASHRLQRAD</sequence>
<dbReference type="Proteomes" id="UP000267049">
    <property type="component" value="Unassembled WGS sequence"/>
</dbReference>
<reference evidence="2 3" key="1">
    <citation type="submission" date="2018-11" db="EMBL/GenBank/DDBJ databases">
        <title>Lysobacter cryohumiis sp. nov., isolated from soil in the Tianshan Mountains, Xinjiang, China.</title>
        <authorList>
            <person name="Luo Y."/>
            <person name="Sheng H."/>
        </authorList>
    </citation>
    <scope>NUCLEOTIDE SEQUENCE [LARGE SCALE GENOMIC DNA]</scope>
    <source>
        <strain evidence="2 3">ZS60</strain>
    </source>
</reference>
<feature type="chain" id="PRO_5018026884" description="DUF5666 domain-containing protein" evidence="1">
    <location>
        <begin position="18"/>
        <end position="124"/>
    </location>
</feature>
<evidence type="ECO:0000313" key="2">
    <source>
        <dbReference type="EMBL" id="RNF82066.1"/>
    </source>
</evidence>
<evidence type="ECO:0000313" key="3">
    <source>
        <dbReference type="Proteomes" id="UP000267049"/>
    </source>
</evidence>
<keyword evidence="3" id="KW-1185">Reference proteome</keyword>
<keyword evidence="1" id="KW-0732">Signal</keyword>
<organism evidence="2 3">
    <name type="scientific">Montanilutibacter psychrotolerans</name>
    <dbReference type="NCBI Taxonomy" id="1327343"/>
    <lineage>
        <taxon>Bacteria</taxon>
        <taxon>Pseudomonadati</taxon>
        <taxon>Pseudomonadota</taxon>
        <taxon>Gammaproteobacteria</taxon>
        <taxon>Lysobacterales</taxon>
        <taxon>Lysobacteraceae</taxon>
        <taxon>Montanilutibacter</taxon>
    </lineage>
</organism>
<dbReference type="EMBL" id="RIBS01000010">
    <property type="protein sequence ID" value="RNF82066.1"/>
    <property type="molecule type" value="Genomic_DNA"/>
</dbReference>
<gene>
    <name evidence="2" type="ORF">EER27_15570</name>
</gene>
<feature type="signal peptide" evidence="1">
    <location>
        <begin position="1"/>
        <end position="17"/>
    </location>
</feature>
<evidence type="ECO:0000256" key="1">
    <source>
        <dbReference type="SAM" id="SignalP"/>
    </source>
</evidence>
<evidence type="ECO:0008006" key="4">
    <source>
        <dbReference type="Google" id="ProtNLM"/>
    </source>
</evidence>
<dbReference type="AlphaFoldDB" id="A0A3M8SRF4"/>
<protein>
    <recommendedName>
        <fullName evidence="4">DUF5666 domain-containing protein</fullName>
    </recommendedName>
</protein>
<comment type="caution">
    <text evidence="2">The sequence shown here is derived from an EMBL/GenBank/DDBJ whole genome shotgun (WGS) entry which is preliminary data.</text>
</comment>